<dbReference type="InterPro" id="IPR027417">
    <property type="entry name" value="P-loop_NTPase"/>
</dbReference>
<dbReference type="EMBL" id="VLKH01000004">
    <property type="protein sequence ID" value="TWH80523.1"/>
    <property type="molecule type" value="Genomic_DNA"/>
</dbReference>
<proteinExistence type="predicted"/>
<dbReference type="Gene3D" id="3.40.50.300">
    <property type="entry name" value="P-loop containing nucleotide triphosphate hydrolases"/>
    <property type="match status" value="1"/>
</dbReference>
<dbReference type="PANTHER" id="PTHR42935">
    <property type="entry name" value="SLR0930 PROTEIN"/>
    <property type="match status" value="1"/>
</dbReference>
<evidence type="ECO:0000313" key="1">
    <source>
        <dbReference type="EMBL" id="TWH80523.1"/>
    </source>
</evidence>
<organism evidence="1 2">
    <name type="scientific">Sedimentibacter saalensis</name>
    <dbReference type="NCBI Taxonomy" id="130788"/>
    <lineage>
        <taxon>Bacteria</taxon>
        <taxon>Bacillati</taxon>
        <taxon>Bacillota</taxon>
        <taxon>Tissierellia</taxon>
        <taxon>Sedimentibacter</taxon>
    </lineage>
</organism>
<name>A0A562JBR4_9FIRM</name>
<accession>A0A562JBR4</accession>
<dbReference type="RefSeq" id="WP_145082459.1">
    <property type="nucleotide sequence ID" value="NZ_DAMBUX010000003.1"/>
</dbReference>
<gene>
    <name evidence="1" type="ORF">LY60_01785</name>
</gene>
<protein>
    <submittedName>
        <fullName evidence="1">Uncharacterized protein</fullName>
    </submittedName>
</protein>
<evidence type="ECO:0000313" key="2">
    <source>
        <dbReference type="Proteomes" id="UP000315343"/>
    </source>
</evidence>
<dbReference type="InterPro" id="IPR008533">
    <property type="entry name" value="DUF815"/>
</dbReference>
<reference evidence="1 2" key="1">
    <citation type="submission" date="2019-07" db="EMBL/GenBank/DDBJ databases">
        <title>Genomic Encyclopedia of Type Strains, Phase I: the one thousand microbial genomes (KMG-I) project.</title>
        <authorList>
            <person name="Kyrpides N."/>
        </authorList>
    </citation>
    <scope>NUCLEOTIDE SEQUENCE [LARGE SCALE GENOMIC DNA]</scope>
    <source>
        <strain evidence="1 2">DSM 13558</strain>
    </source>
</reference>
<sequence length="405" mass="46722">MTDTLLSNLLVFRNLLDDEIIKSYDLLCQKYFKYSDNSNFENKEQYSNEYYNLCGNLLVKNVDSIGDYLSNKILSDENIFSLRREKGLVVDAKIKKAVLHDISLFKKIYDIPLKGMADKAGDINSFINYQNNEPLTEIFKIHKSEEIYDFIYTEYEKTGCGEFRNNYAFSINDDGKIVTVDNFKPVAMENIYGYENQKNKIISNTEKFIQGKFALNALLVGDSGTGKSTGVKALIPMFGKSKLRLLEVDKKNLHYITKIIDILKNRGMYFIIFIDDLSFESNENSYKYLKSAVEGSIYEQPSNILFYVTSNRKHLIKENMVDRQNEVHLRDAINEQTSLADRFGLTILYSEPNQNEYFEIVLGLAEKYKVKYSSKEQLLADAKKFAMQNGGRTGRSAVQFVKTYI</sequence>
<dbReference type="Proteomes" id="UP000315343">
    <property type="component" value="Unassembled WGS sequence"/>
</dbReference>
<keyword evidence="2" id="KW-1185">Reference proteome</keyword>
<dbReference type="PANTHER" id="PTHR42935:SF1">
    <property type="entry name" value="SLR0930 PROTEIN"/>
    <property type="match status" value="1"/>
</dbReference>
<dbReference type="AlphaFoldDB" id="A0A562JBR4"/>
<comment type="caution">
    <text evidence="1">The sequence shown here is derived from an EMBL/GenBank/DDBJ whole genome shotgun (WGS) entry which is preliminary data.</text>
</comment>
<dbReference type="SUPFAM" id="SSF52540">
    <property type="entry name" value="P-loop containing nucleoside triphosphate hydrolases"/>
    <property type="match status" value="1"/>
</dbReference>
<dbReference type="Pfam" id="PF05673">
    <property type="entry name" value="DUF815"/>
    <property type="match status" value="1"/>
</dbReference>
<dbReference type="OrthoDB" id="9812140at2"/>